<evidence type="ECO:0000256" key="1">
    <source>
        <dbReference type="SAM" id="Phobius"/>
    </source>
</evidence>
<keyword evidence="1" id="KW-0472">Membrane</keyword>
<dbReference type="Proteomes" id="UP000288024">
    <property type="component" value="Unassembled WGS sequence"/>
</dbReference>
<dbReference type="RefSeq" id="WP_127737443.1">
    <property type="nucleotide sequence ID" value="NZ_CAJCKN010000086.1"/>
</dbReference>
<evidence type="ECO:0000313" key="3">
    <source>
        <dbReference type="Proteomes" id="UP000288024"/>
    </source>
</evidence>
<keyword evidence="3" id="KW-1185">Reference proteome</keyword>
<feature type="transmembrane region" description="Helical" evidence="1">
    <location>
        <begin position="152"/>
        <end position="171"/>
    </location>
</feature>
<feature type="transmembrane region" description="Helical" evidence="1">
    <location>
        <begin position="177"/>
        <end position="194"/>
    </location>
</feature>
<comment type="caution">
    <text evidence="2">The sequence shown here is derived from an EMBL/GenBank/DDBJ whole genome shotgun (WGS) entry which is preliminary data.</text>
</comment>
<dbReference type="Pfam" id="PF06691">
    <property type="entry name" value="DUF1189"/>
    <property type="match status" value="1"/>
</dbReference>
<reference evidence="2 3" key="1">
    <citation type="submission" date="2019-01" db="EMBL/GenBank/DDBJ databases">
        <title>Bacillus sp. M5HDSG1-1, whole genome shotgun sequence.</title>
        <authorList>
            <person name="Tuo L."/>
        </authorList>
    </citation>
    <scope>NUCLEOTIDE SEQUENCE [LARGE SCALE GENOMIC DNA]</scope>
    <source>
        <strain evidence="2 3">M5HDSG1-1</strain>
    </source>
</reference>
<dbReference type="GeneID" id="87616266"/>
<keyword evidence="1" id="KW-1133">Transmembrane helix</keyword>
<gene>
    <name evidence="2" type="ORF">EM808_06860</name>
</gene>
<keyword evidence="1" id="KW-0812">Transmembrane</keyword>
<dbReference type="InterPro" id="IPR009574">
    <property type="entry name" value="DUF1189"/>
</dbReference>
<dbReference type="EMBL" id="RZTZ01000002">
    <property type="protein sequence ID" value="RVT65223.1"/>
    <property type="molecule type" value="Genomic_DNA"/>
</dbReference>
<protein>
    <submittedName>
        <fullName evidence="2">DUF1189 domain-containing protein</fullName>
    </submittedName>
</protein>
<evidence type="ECO:0000313" key="2">
    <source>
        <dbReference type="EMBL" id="RVT65223.1"/>
    </source>
</evidence>
<feature type="transmembrane region" description="Helical" evidence="1">
    <location>
        <begin position="29"/>
        <end position="47"/>
    </location>
</feature>
<feature type="transmembrane region" description="Helical" evidence="1">
    <location>
        <begin position="230"/>
        <end position="247"/>
    </location>
</feature>
<organism evidence="2 3">
    <name type="scientific">Niallia taxi</name>
    <dbReference type="NCBI Taxonomy" id="2499688"/>
    <lineage>
        <taxon>Bacteria</taxon>
        <taxon>Bacillati</taxon>
        <taxon>Bacillota</taxon>
        <taxon>Bacilli</taxon>
        <taxon>Bacillales</taxon>
        <taxon>Bacillaceae</taxon>
        <taxon>Niallia</taxon>
    </lineage>
</organism>
<dbReference type="AlphaFoldDB" id="A0A437KE66"/>
<accession>A0A437KE66</accession>
<name>A0A437KE66_9BACI</name>
<proteinExistence type="predicted"/>
<sequence length="258" mass="29239">MNIFKQFYRSLYSPKDIASFRTQGIWKTIAYLLILSIVTSIPTIYYLNKGMNDGIHTLASTMEEDVPDFRIEDNSLHSELKEPKVINKEDLTIIIDSTGTYNEKNISSSGNTVALLQKEFVIVTAGQAQSFEYSYFGNITATKSDLTDLAQYFDSIIPMLTAIMAVVFFIFLAASKVIEAFILAIFGTFFARILGKGITYKETWKITVYSMTIPTLFFFIMDSLETNVPNGSLLSWFITIFIVFLSIKEIETKTPIKE</sequence>